<feature type="compositionally biased region" description="Low complexity" evidence="1">
    <location>
        <begin position="27"/>
        <end position="39"/>
    </location>
</feature>
<accession>A0A6J5SPG8</accession>
<dbReference type="EMBL" id="LR797173">
    <property type="protein sequence ID" value="CAB4191336.1"/>
    <property type="molecule type" value="Genomic_DNA"/>
</dbReference>
<feature type="compositionally biased region" description="Basic and acidic residues" evidence="1">
    <location>
        <begin position="14"/>
        <end position="24"/>
    </location>
</feature>
<dbReference type="EMBL" id="LR797445">
    <property type="protein sequence ID" value="CAB4217402.1"/>
    <property type="molecule type" value="Genomic_DNA"/>
</dbReference>
<gene>
    <name evidence="3" type="ORF">UFOVP1225_25</name>
    <name evidence="4" type="ORF">UFOVP1319_15</name>
    <name evidence="5" type="ORF">UFOVP1591_25</name>
    <name evidence="2" type="ORF">UFOVP478_50</name>
</gene>
<sequence length="362" mass="39906">MAYPPQQQPLTRQQRFDEQDKADQEFANQQQALRIQQQRADADEENQAAQQQRIEFERQRLPLDLFSAQAQAEAQRANAQFQQQQQAEQLRTAPQRAQQAAATLAATQQGTSAATASEARAEELSRFGISQREAAIAAEQQRQAYLKAQADREATTFANTQTALPTATAQSKATLAATEQAITNAKAEAERLAALELQNAKLRPLAFAAAQQQAKDLIANADRDAHIAPDAQLKNLLLQGLITPLLYTQALQLPADKQIPFVSNALSDAQRAGAGAGTGTDTQKGAAAVAEAEAVLLRDYMAHRNGVDPRLSSAGQKDFEKFKAQRTKDKMYNDDEEYYNLNPFKRPFFFGPHSRLVKDPIF</sequence>
<dbReference type="EMBL" id="LR796462">
    <property type="protein sequence ID" value="CAB4146304.1"/>
    <property type="molecule type" value="Genomic_DNA"/>
</dbReference>
<evidence type="ECO:0000256" key="1">
    <source>
        <dbReference type="SAM" id="MobiDB-lite"/>
    </source>
</evidence>
<evidence type="ECO:0000313" key="4">
    <source>
        <dbReference type="EMBL" id="CAB4197445.1"/>
    </source>
</evidence>
<feature type="region of interest" description="Disordered" evidence="1">
    <location>
        <begin position="1"/>
        <end position="52"/>
    </location>
</feature>
<dbReference type="EMBL" id="LR797255">
    <property type="protein sequence ID" value="CAB4197445.1"/>
    <property type="molecule type" value="Genomic_DNA"/>
</dbReference>
<proteinExistence type="predicted"/>
<name>A0A6J5SPG8_9CAUD</name>
<reference evidence="5" key="1">
    <citation type="submission" date="2020-05" db="EMBL/GenBank/DDBJ databases">
        <authorList>
            <person name="Chiriac C."/>
            <person name="Salcher M."/>
            <person name="Ghai R."/>
            <person name="Kavagutti S V."/>
        </authorList>
    </citation>
    <scope>NUCLEOTIDE SEQUENCE</scope>
</reference>
<protein>
    <submittedName>
        <fullName evidence="5">Uncharacterized protein</fullName>
    </submittedName>
</protein>
<evidence type="ECO:0000313" key="2">
    <source>
        <dbReference type="EMBL" id="CAB4146304.1"/>
    </source>
</evidence>
<evidence type="ECO:0000313" key="5">
    <source>
        <dbReference type="EMBL" id="CAB4217402.1"/>
    </source>
</evidence>
<organism evidence="5">
    <name type="scientific">uncultured Caudovirales phage</name>
    <dbReference type="NCBI Taxonomy" id="2100421"/>
    <lineage>
        <taxon>Viruses</taxon>
        <taxon>Duplodnaviria</taxon>
        <taxon>Heunggongvirae</taxon>
        <taxon>Uroviricota</taxon>
        <taxon>Caudoviricetes</taxon>
        <taxon>Peduoviridae</taxon>
        <taxon>Maltschvirus</taxon>
        <taxon>Maltschvirus maltsch</taxon>
    </lineage>
</organism>
<evidence type="ECO:0000313" key="3">
    <source>
        <dbReference type="EMBL" id="CAB4191336.1"/>
    </source>
</evidence>